<evidence type="ECO:0000313" key="1">
    <source>
        <dbReference type="EMBL" id="PIZ63646.1"/>
    </source>
</evidence>
<reference evidence="2" key="1">
    <citation type="submission" date="2017-09" db="EMBL/GenBank/DDBJ databases">
        <title>Depth-based differentiation of microbial function through sediment-hosted aquifers and enrichment of novel symbionts in the deep terrestrial subsurface.</title>
        <authorList>
            <person name="Probst A.J."/>
            <person name="Ladd B."/>
            <person name="Jarett J.K."/>
            <person name="Geller-Mcgrath D.E."/>
            <person name="Sieber C.M.K."/>
            <person name="Emerson J.B."/>
            <person name="Anantharaman K."/>
            <person name="Thomas B.C."/>
            <person name="Malmstrom R."/>
            <person name="Stieglmeier M."/>
            <person name="Klingl A."/>
            <person name="Woyke T."/>
            <person name="Ryan C.M."/>
            <person name="Banfield J.F."/>
        </authorList>
    </citation>
    <scope>NUCLEOTIDE SEQUENCE [LARGE SCALE GENOMIC DNA]</scope>
</reference>
<dbReference type="AlphaFoldDB" id="A0A2M7U0Q4"/>
<accession>A0A2M7U0Q4</accession>
<dbReference type="EMBL" id="PFOB01000017">
    <property type="protein sequence ID" value="PIZ63646.1"/>
    <property type="molecule type" value="Genomic_DNA"/>
</dbReference>
<proteinExistence type="predicted"/>
<name>A0A2M7U0Q4_9BACT</name>
<organism evidence="1 2">
    <name type="scientific">Candidatus Roizmanbacteria bacterium CG_4_10_14_0_2_um_filter_39_13</name>
    <dbReference type="NCBI Taxonomy" id="1974825"/>
    <lineage>
        <taxon>Bacteria</taxon>
        <taxon>Candidatus Roizmaniibacteriota</taxon>
    </lineage>
</organism>
<evidence type="ECO:0000313" key="2">
    <source>
        <dbReference type="Proteomes" id="UP000228503"/>
    </source>
</evidence>
<protein>
    <submittedName>
        <fullName evidence="1">Uncharacterized protein</fullName>
    </submittedName>
</protein>
<comment type="caution">
    <text evidence="1">The sequence shown here is derived from an EMBL/GenBank/DDBJ whole genome shotgun (WGS) entry which is preliminary data.</text>
</comment>
<gene>
    <name evidence="1" type="ORF">COY16_01445</name>
</gene>
<dbReference type="Proteomes" id="UP000228503">
    <property type="component" value="Unassembled WGS sequence"/>
</dbReference>
<sequence>MNILDSIHIILPEKDTAFTKELISFLSPVGKVSRDTITFTKSVDSFVPTVSFSMKGSKVPRVIFHGTDGFEIESEIVNSTGKVKDSPHSYEPIELKTVVDRLTGRKMIELDHTGFNLPWFDGIHPEILKLRTNLGNKSIYKLFPTGEPWDFILPASRKEIIDKKSLDYSVVRRPKFEIVSFDKSSQPLIQFDLQIKEDAQIIQKLFPEGIYDPRPNNVWVYLKNPYDLDICLVLNEWKTGDWSEFFTSSPPSESRED</sequence>